<keyword evidence="3 5" id="KW-0732">Signal</keyword>
<dbReference type="InterPro" id="IPR036937">
    <property type="entry name" value="Adhesion_dom_fimbrial_sf"/>
</dbReference>
<feature type="chain" id="PRO_5012752029" evidence="5">
    <location>
        <begin position="21"/>
        <end position="308"/>
    </location>
</feature>
<dbReference type="GO" id="GO:0009289">
    <property type="term" value="C:pilus"/>
    <property type="evidence" value="ECO:0007669"/>
    <property type="project" value="UniProtKB-SubCell"/>
</dbReference>
<evidence type="ECO:0000256" key="3">
    <source>
        <dbReference type="ARBA" id="ARBA00022729"/>
    </source>
</evidence>
<dbReference type="AlphaFoldDB" id="A0A1S8CHF0"/>
<dbReference type="Gene3D" id="2.60.40.1090">
    <property type="entry name" value="Fimbrial-type adhesion domain"/>
    <property type="match status" value="1"/>
</dbReference>
<feature type="domain" description="Fimbrial-type adhesion" evidence="6">
    <location>
        <begin position="171"/>
        <end position="308"/>
    </location>
</feature>
<comment type="subcellular location">
    <subcellularLocation>
        <location evidence="1">Fimbrium</location>
    </subcellularLocation>
</comment>
<comment type="similarity">
    <text evidence="2">Belongs to the fimbrial protein family.</text>
</comment>
<dbReference type="STRING" id="2034155.BMI79_15800"/>
<dbReference type="OrthoDB" id="8970968at2"/>
<dbReference type="RefSeq" id="WP_076943175.1">
    <property type="nucleotide sequence ID" value="NZ_MOXD01000009.1"/>
</dbReference>
<keyword evidence="9" id="KW-1185">Reference proteome</keyword>
<proteinExistence type="inferred from homology"/>
<accession>A0A1S8CHF0</accession>
<sequence>MKQLITGVCLLAGVSGYAWAAPCALDGPAAKITVTIPPLLVQRDLPVGSVIWQQTAEANRSILTGECETANTLRSNLVGQDSGMLSGQSQVYSTGLAGVGYAVSSTPMFNDGWPDNYREGPPPSPMTYFSLRLVVTGPISSGVINSGEYARKTVNGQVVEQLMLSSPIAITRQACEMNDSRDRVVPLPAVLRSGFSGPGSSQGEQTFQLSLICDAGAQVNIQFDGEADASGTPGVLALVDQDQPGVARGIGVQLLYNQTPLKLGERLPLETAPAGLRTYPFTVRYYQTQPQVASGDVNAVATFNLTYQ</sequence>
<dbReference type="EMBL" id="MOXD01000009">
    <property type="protein sequence ID" value="OMQ21037.1"/>
    <property type="molecule type" value="Genomic_DNA"/>
</dbReference>
<dbReference type="InterPro" id="IPR054160">
    <property type="entry name" value="MrkD_recept-bd"/>
</dbReference>
<dbReference type="SUPFAM" id="SSF49401">
    <property type="entry name" value="Bacterial adhesins"/>
    <property type="match status" value="1"/>
</dbReference>
<dbReference type="Pfam" id="PF22003">
    <property type="entry name" value="MrkDrd"/>
    <property type="match status" value="1"/>
</dbReference>
<reference evidence="8 9" key="1">
    <citation type="submission" date="2016-11" db="EMBL/GenBank/DDBJ databases">
        <title>Rahnella oryzae sp. nov., isolated from rice root.</title>
        <authorList>
            <person name="Zhang X.-X."/>
            <person name="Zhang J."/>
        </authorList>
    </citation>
    <scope>NUCLEOTIDE SEQUENCE [LARGE SCALE GENOMIC DNA]</scope>
    <source>
        <strain evidence="8 9">J11-6</strain>
    </source>
</reference>
<evidence type="ECO:0000256" key="1">
    <source>
        <dbReference type="ARBA" id="ARBA00004561"/>
    </source>
</evidence>
<evidence type="ECO:0000313" key="8">
    <source>
        <dbReference type="EMBL" id="OMQ21037.1"/>
    </source>
</evidence>
<evidence type="ECO:0000313" key="9">
    <source>
        <dbReference type="Proteomes" id="UP000216021"/>
    </source>
</evidence>
<evidence type="ECO:0000259" key="7">
    <source>
        <dbReference type="Pfam" id="PF22003"/>
    </source>
</evidence>
<dbReference type="PANTHER" id="PTHR33420:SF3">
    <property type="entry name" value="FIMBRIAL SUBUNIT ELFA"/>
    <property type="match status" value="1"/>
</dbReference>
<protein>
    <submittedName>
        <fullName evidence="8">Uncharacterized protein</fullName>
    </submittedName>
</protein>
<evidence type="ECO:0000256" key="5">
    <source>
        <dbReference type="SAM" id="SignalP"/>
    </source>
</evidence>
<comment type="caution">
    <text evidence="8">The sequence shown here is derived from an EMBL/GenBank/DDBJ whole genome shotgun (WGS) entry which is preliminary data.</text>
</comment>
<evidence type="ECO:0000256" key="2">
    <source>
        <dbReference type="ARBA" id="ARBA00006671"/>
    </source>
</evidence>
<dbReference type="InterPro" id="IPR050263">
    <property type="entry name" value="Bact_Fimbrial_Adh_Pro"/>
</dbReference>
<name>A0A1S8CHF0_9GAMM</name>
<evidence type="ECO:0000259" key="6">
    <source>
        <dbReference type="Pfam" id="PF00419"/>
    </source>
</evidence>
<dbReference type="Pfam" id="PF00419">
    <property type="entry name" value="Fimbrial"/>
    <property type="match status" value="1"/>
</dbReference>
<dbReference type="GO" id="GO:0043709">
    <property type="term" value="P:cell adhesion involved in single-species biofilm formation"/>
    <property type="evidence" value="ECO:0007669"/>
    <property type="project" value="TreeGrafter"/>
</dbReference>
<dbReference type="InterPro" id="IPR000259">
    <property type="entry name" value="Adhesion_dom_fimbrial"/>
</dbReference>
<feature type="domain" description="MrkD-like receptor binding" evidence="7">
    <location>
        <begin position="39"/>
        <end position="152"/>
    </location>
</feature>
<dbReference type="PANTHER" id="PTHR33420">
    <property type="entry name" value="FIMBRIAL SUBUNIT ELFA-RELATED"/>
    <property type="match status" value="1"/>
</dbReference>
<keyword evidence="4" id="KW-0281">Fimbrium</keyword>
<organism evidence="8 9">
    <name type="scientific">Serratia oryzae</name>
    <dbReference type="NCBI Taxonomy" id="2034155"/>
    <lineage>
        <taxon>Bacteria</taxon>
        <taxon>Pseudomonadati</taxon>
        <taxon>Pseudomonadota</taxon>
        <taxon>Gammaproteobacteria</taxon>
        <taxon>Enterobacterales</taxon>
        <taxon>Yersiniaceae</taxon>
        <taxon>Serratia</taxon>
    </lineage>
</organism>
<dbReference type="Gene3D" id="2.60.40.3310">
    <property type="match status" value="1"/>
</dbReference>
<feature type="signal peptide" evidence="5">
    <location>
        <begin position="1"/>
        <end position="20"/>
    </location>
</feature>
<evidence type="ECO:0000256" key="4">
    <source>
        <dbReference type="ARBA" id="ARBA00023263"/>
    </source>
</evidence>
<dbReference type="Proteomes" id="UP000216021">
    <property type="component" value="Unassembled WGS sequence"/>
</dbReference>
<dbReference type="InterPro" id="IPR008966">
    <property type="entry name" value="Adhesion_dom_sf"/>
</dbReference>
<gene>
    <name evidence="8" type="ORF">BMI79_15800</name>
</gene>